<protein>
    <submittedName>
        <fullName evidence="1">Uncharacterized protein</fullName>
    </submittedName>
</protein>
<dbReference type="EMBL" id="UOFV01000408">
    <property type="protein sequence ID" value="VAX03553.1"/>
    <property type="molecule type" value="Genomic_DNA"/>
</dbReference>
<organism evidence="1">
    <name type="scientific">hydrothermal vent metagenome</name>
    <dbReference type="NCBI Taxonomy" id="652676"/>
    <lineage>
        <taxon>unclassified sequences</taxon>
        <taxon>metagenomes</taxon>
        <taxon>ecological metagenomes</taxon>
    </lineage>
</organism>
<evidence type="ECO:0000313" key="1">
    <source>
        <dbReference type="EMBL" id="VAX03553.1"/>
    </source>
</evidence>
<proteinExistence type="predicted"/>
<dbReference type="AlphaFoldDB" id="A0A3B1AUT5"/>
<accession>A0A3B1AUT5</accession>
<reference evidence="1" key="1">
    <citation type="submission" date="2018-06" db="EMBL/GenBank/DDBJ databases">
        <authorList>
            <person name="Zhirakovskaya E."/>
        </authorList>
    </citation>
    <scope>NUCLEOTIDE SEQUENCE</scope>
</reference>
<name>A0A3B1AUT5_9ZZZZ</name>
<sequence length="140" mass="16207">MSSKSVSGLLRLRPEQMTLRIGEEQGFINGYVDTFMPKHLASFHETFSEQKLSQMVVHGRNEALAYGFTEPRSQVHFVTLMWKIGPNFHHYPGFREVVQSIHLPGAERIDRFYALTDEQWVNAKQGADDSDWFAEYREIG</sequence>
<gene>
    <name evidence="1" type="ORF">MNBD_GAMMA19-1817</name>
</gene>